<proteinExistence type="predicted"/>
<evidence type="ECO:0000313" key="2">
    <source>
        <dbReference type="Proteomes" id="UP001239111"/>
    </source>
</evidence>
<dbReference type="EMBL" id="CM056744">
    <property type="protein sequence ID" value="KAJ8664770.1"/>
    <property type="molecule type" value="Genomic_DNA"/>
</dbReference>
<keyword evidence="2" id="KW-1185">Reference proteome</keyword>
<comment type="caution">
    <text evidence="1">The sequence shown here is derived from an EMBL/GenBank/DDBJ whole genome shotgun (WGS) entry which is preliminary data.</text>
</comment>
<gene>
    <name evidence="1" type="ORF">QAD02_006432</name>
</gene>
<accession>A0ACC2N515</accession>
<dbReference type="Proteomes" id="UP001239111">
    <property type="component" value="Chromosome 4"/>
</dbReference>
<evidence type="ECO:0000313" key="1">
    <source>
        <dbReference type="EMBL" id="KAJ8664770.1"/>
    </source>
</evidence>
<sequence>MTTNGNPIERLKDEKDRASRDIRELGSFMELMEKNLPQELNALVNEDLSVARLKGLLKDLGRQECTALFNEELQHFVNDMIIETLKSIKESIYEYQGILLGVWKQLSSGSARKFDEESIFDYPDIIKLVNGDLQYEEDSVKVLESSSIEAVRVKLSKELNERGILRDVQNCLDA</sequence>
<reference evidence="1" key="1">
    <citation type="submission" date="2023-04" db="EMBL/GenBank/DDBJ databases">
        <title>A chromosome-level genome assembly of the parasitoid wasp Eretmocerus hayati.</title>
        <authorList>
            <person name="Zhong Y."/>
            <person name="Liu S."/>
            <person name="Liu Y."/>
        </authorList>
    </citation>
    <scope>NUCLEOTIDE SEQUENCE</scope>
    <source>
        <strain evidence="1">ZJU_SS_LIU_2023</strain>
    </source>
</reference>
<name>A0ACC2N515_9HYME</name>
<organism evidence="1 2">
    <name type="scientific">Eretmocerus hayati</name>
    <dbReference type="NCBI Taxonomy" id="131215"/>
    <lineage>
        <taxon>Eukaryota</taxon>
        <taxon>Metazoa</taxon>
        <taxon>Ecdysozoa</taxon>
        <taxon>Arthropoda</taxon>
        <taxon>Hexapoda</taxon>
        <taxon>Insecta</taxon>
        <taxon>Pterygota</taxon>
        <taxon>Neoptera</taxon>
        <taxon>Endopterygota</taxon>
        <taxon>Hymenoptera</taxon>
        <taxon>Apocrita</taxon>
        <taxon>Proctotrupomorpha</taxon>
        <taxon>Chalcidoidea</taxon>
        <taxon>Aphelinidae</taxon>
        <taxon>Aphelininae</taxon>
        <taxon>Eretmocerus</taxon>
    </lineage>
</organism>
<protein>
    <submittedName>
        <fullName evidence="1">Uncharacterized protein</fullName>
    </submittedName>
</protein>